<feature type="compositionally biased region" description="Basic and acidic residues" evidence="10">
    <location>
        <begin position="320"/>
        <end position="335"/>
    </location>
</feature>
<evidence type="ECO:0000256" key="2">
    <source>
        <dbReference type="ARBA" id="ARBA00009280"/>
    </source>
</evidence>
<protein>
    <recommendedName>
        <fullName evidence="9">Diacylglycerol kinase</fullName>
        <shortName evidence="9">DAG kinase</shortName>
        <ecNumber evidence="9">2.7.1.107</ecNumber>
    </recommendedName>
</protein>
<dbReference type="GO" id="GO:0005524">
    <property type="term" value="F:ATP binding"/>
    <property type="evidence" value="ECO:0007669"/>
    <property type="project" value="UniProtKB-KW"/>
</dbReference>
<evidence type="ECO:0000259" key="12">
    <source>
        <dbReference type="PROSITE" id="PS50146"/>
    </source>
</evidence>
<name>A0AAD3H7F8_9STRA</name>
<keyword evidence="3 9" id="KW-0808">Transferase</keyword>
<feature type="compositionally biased region" description="Basic and acidic residues" evidence="10">
    <location>
        <begin position="463"/>
        <end position="472"/>
    </location>
</feature>
<evidence type="ECO:0000256" key="6">
    <source>
        <dbReference type="ARBA" id="ARBA00022777"/>
    </source>
</evidence>
<proteinExistence type="inferred from homology"/>
<reference evidence="13 14" key="1">
    <citation type="journal article" date="2021" name="Sci. Rep.">
        <title>The genome of the diatom Chaetoceros tenuissimus carries an ancient integrated fragment of an extant virus.</title>
        <authorList>
            <person name="Hongo Y."/>
            <person name="Kimura K."/>
            <person name="Takaki Y."/>
            <person name="Yoshida Y."/>
            <person name="Baba S."/>
            <person name="Kobayashi G."/>
            <person name="Nagasaki K."/>
            <person name="Hano T."/>
            <person name="Tomaru Y."/>
        </authorList>
    </citation>
    <scope>NUCLEOTIDE SEQUENCE [LARGE SCALE GENOMIC DNA]</scope>
    <source>
        <strain evidence="13 14">NIES-3715</strain>
    </source>
</reference>
<evidence type="ECO:0000256" key="4">
    <source>
        <dbReference type="ARBA" id="ARBA00022741"/>
    </source>
</evidence>
<feature type="region of interest" description="Disordered" evidence="10">
    <location>
        <begin position="418"/>
        <end position="494"/>
    </location>
</feature>
<feature type="transmembrane region" description="Helical" evidence="11">
    <location>
        <begin position="34"/>
        <end position="55"/>
    </location>
</feature>
<feature type="region of interest" description="Disordered" evidence="10">
    <location>
        <begin position="271"/>
        <end position="335"/>
    </location>
</feature>
<dbReference type="AlphaFoldDB" id="A0AAD3H7F8"/>
<keyword evidence="7 9" id="KW-0067">ATP-binding</keyword>
<dbReference type="PROSITE" id="PS50146">
    <property type="entry name" value="DAGK"/>
    <property type="match status" value="1"/>
</dbReference>
<dbReference type="SMART" id="SM00046">
    <property type="entry name" value="DAGKc"/>
    <property type="match status" value="1"/>
</dbReference>
<dbReference type="InterPro" id="IPR017438">
    <property type="entry name" value="ATP-NAD_kinase_N"/>
</dbReference>
<dbReference type="InterPro" id="IPR000756">
    <property type="entry name" value="Diacylglycerol_kin_accessory"/>
</dbReference>
<evidence type="ECO:0000256" key="10">
    <source>
        <dbReference type="SAM" id="MobiDB-lite"/>
    </source>
</evidence>
<dbReference type="PANTHER" id="PTHR11255:SF54">
    <property type="entry name" value="DIACYLGLYCEROL KINASE THETA"/>
    <property type="match status" value="1"/>
</dbReference>
<comment type="subcellular location">
    <subcellularLocation>
        <location evidence="1">Membrane</location>
    </subcellularLocation>
</comment>
<evidence type="ECO:0000256" key="3">
    <source>
        <dbReference type="ARBA" id="ARBA00022679"/>
    </source>
</evidence>
<keyword evidence="11" id="KW-1133">Transmembrane helix</keyword>
<evidence type="ECO:0000256" key="8">
    <source>
        <dbReference type="ARBA" id="ARBA00023136"/>
    </source>
</evidence>
<feature type="compositionally biased region" description="Polar residues" evidence="10">
    <location>
        <begin position="275"/>
        <end position="290"/>
    </location>
</feature>
<dbReference type="InterPro" id="IPR037607">
    <property type="entry name" value="DGK"/>
</dbReference>
<gene>
    <name evidence="13" type="ORF">CTEN210_09517</name>
</gene>
<comment type="similarity">
    <text evidence="2 9">Belongs to the eukaryotic diacylglycerol kinase family.</text>
</comment>
<dbReference type="GO" id="GO:0007200">
    <property type="term" value="P:phospholipase C-activating G protein-coupled receptor signaling pathway"/>
    <property type="evidence" value="ECO:0007669"/>
    <property type="project" value="InterPro"/>
</dbReference>
<keyword evidence="4 9" id="KW-0547">Nucleotide-binding</keyword>
<dbReference type="EMBL" id="BLLK01000046">
    <property type="protein sequence ID" value="GFH53041.1"/>
    <property type="molecule type" value="Genomic_DNA"/>
</dbReference>
<keyword evidence="6 9" id="KW-0418">Kinase</keyword>
<accession>A0AAD3H7F8</accession>
<keyword evidence="11" id="KW-0812">Transmembrane</keyword>
<sequence>MDIFLHTSKPTLEMAGETLSSAEQMARDAMSDNFVIGTEQILVFAGLLLVSLFLLSRQSKPRKNVKKLLQVIIPFPPSSSSSSLRSQEELLNAETPIRKSKSYTAGRIERSTTDSVICPDNFTGFIWGAWDEDDVMDDDASQIQQEEKFYTEHERFVNTYQRTIRYSEYRKLVLPPECKLLDPKKIQSSQQKDIAINTVDVWMKVVNVFHKIISLDYVGYTLHFSIRIFKALQYRWFKIWGFNVPEDDDDDDDDNTVASTGSRRSLISKEGSVAGSISQMQPSQNLSSNISKDHDNEDSDTVDKLPSVSQNASIDMSIVQEKRTREKFHTADDHELNKLREKAMIKPSPLRNQSTVYDDSFDISCGNSLEELPEDDIDENNWIPLDEEQSKPQVNGLSPIRSKQNTFFGNYVDSPNKYGDAIELSQSPQPKSKSQHEPSPKSLDSSLNIPSLPRRNTSFSINKKKDNLEKYRSAPKKAVIQPADQAQAPTDENDISDVQSRSMDEMVYFDSAANDASIRQLERLAPMPDREGYILGDQFLEDPRDTPLLVFVNTRSGSQQGPILKTQLRSLLNPIQVWDLADGGPEKILQSFSVFTRLRILVCGGDGTVSWIISTLDKMKLDRWPPIAILPLGTGNDLARIHGWGAGYANESLLMILDQVKESYISLLDRWTLTMESRKKKNPKSRKKESKPFINYMSIGMDAVSALQVHNLRENSPNMFFSRAVNKVWYALFGAEDAIKATCSDLPNQIVLEADGVEVPIPKDSQGLIFLNIDSYLGGVPLWTRGVPMKKSYRRPRERRYSEGDFDSTDPNGDSFGKRKRIFSYDDSDSITGDGTIEDTAETKEETLERITQCTAPSSCQDGKLDVITHRGNFNLGQIRVGLSNAQRLCQCSKVTIKMKKGTAVQVDGEPWKQQSGVLTIERQKDPAMMLHRALEEGGGIETEVANLLEWAEDKKIIDRNSHVTLMKEFSKRIEKKTRDRRNKTQETVFASVKKRIASTHRFPTVSSFE</sequence>
<evidence type="ECO:0000313" key="13">
    <source>
        <dbReference type="EMBL" id="GFH53041.1"/>
    </source>
</evidence>
<evidence type="ECO:0000256" key="1">
    <source>
        <dbReference type="ARBA" id="ARBA00004370"/>
    </source>
</evidence>
<dbReference type="Proteomes" id="UP001054902">
    <property type="component" value="Unassembled WGS sequence"/>
</dbReference>
<keyword evidence="8 11" id="KW-0472">Membrane</keyword>
<dbReference type="Pfam" id="PF00609">
    <property type="entry name" value="DAGK_acc"/>
    <property type="match status" value="1"/>
</dbReference>
<evidence type="ECO:0000256" key="5">
    <source>
        <dbReference type="ARBA" id="ARBA00022771"/>
    </source>
</evidence>
<dbReference type="Gene3D" id="3.40.50.10330">
    <property type="entry name" value="Probable inorganic polyphosphate/atp-NAD kinase, domain 1"/>
    <property type="match status" value="1"/>
</dbReference>
<comment type="catalytic activity">
    <reaction evidence="9">
        <text>a 1,2-diacyl-sn-glycerol + ATP = a 1,2-diacyl-sn-glycero-3-phosphate + ADP + H(+)</text>
        <dbReference type="Rhea" id="RHEA:10272"/>
        <dbReference type="ChEBI" id="CHEBI:15378"/>
        <dbReference type="ChEBI" id="CHEBI:17815"/>
        <dbReference type="ChEBI" id="CHEBI:30616"/>
        <dbReference type="ChEBI" id="CHEBI:58608"/>
        <dbReference type="ChEBI" id="CHEBI:456216"/>
        <dbReference type="EC" id="2.7.1.107"/>
    </reaction>
</comment>
<dbReference type="SMART" id="SM00045">
    <property type="entry name" value="DAGKa"/>
    <property type="match status" value="1"/>
</dbReference>
<keyword evidence="5" id="KW-0862">Zinc</keyword>
<feature type="compositionally biased region" description="Polar residues" evidence="10">
    <location>
        <begin position="443"/>
        <end position="461"/>
    </location>
</feature>
<dbReference type="Pfam" id="PF00781">
    <property type="entry name" value="DAGK_cat"/>
    <property type="match status" value="1"/>
</dbReference>
<dbReference type="InterPro" id="IPR001206">
    <property type="entry name" value="Diacylglycerol_kinase_cat_dom"/>
</dbReference>
<evidence type="ECO:0000256" key="9">
    <source>
        <dbReference type="RuleBase" id="RU361128"/>
    </source>
</evidence>
<keyword evidence="5" id="KW-0863">Zinc-finger</keyword>
<dbReference type="Gene3D" id="2.60.200.40">
    <property type="match status" value="1"/>
</dbReference>
<evidence type="ECO:0000256" key="7">
    <source>
        <dbReference type="ARBA" id="ARBA00022840"/>
    </source>
</evidence>
<dbReference type="GO" id="GO:0004143">
    <property type="term" value="F:ATP-dependent diacylglycerol kinase activity"/>
    <property type="evidence" value="ECO:0007669"/>
    <property type="project" value="UniProtKB-EC"/>
</dbReference>
<dbReference type="SUPFAM" id="SSF111331">
    <property type="entry name" value="NAD kinase/diacylglycerol kinase-like"/>
    <property type="match status" value="1"/>
</dbReference>
<feature type="region of interest" description="Disordered" evidence="10">
    <location>
        <begin position="794"/>
        <end position="820"/>
    </location>
</feature>
<dbReference type="GO" id="GO:0008270">
    <property type="term" value="F:zinc ion binding"/>
    <property type="evidence" value="ECO:0007669"/>
    <property type="project" value="UniProtKB-KW"/>
</dbReference>
<dbReference type="PANTHER" id="PTHR11255">
    <property type="entry name" value="DIACYLGLYCEROL KINASE"/>
    <property type="match status" value="1"/>
</dbReference>
<evidence type="ECO:0000256" key="11">
    <source>
        <dbReference type="SAM" id="Phobius"/>
    </source>
</evidence>
<comment type="caution">
    <text evidence="13">The sequence shown here is derived from an EMBL/GenBank/DDBJ whole genome shotgun (WGS) entry which is preliminary data.</text>
</comment>
<keyword evidence="5" id="KW-0479">Metal-binding</keyword>
<dbReference type="GO" id="GO:0016020">
    <property type="term" value="C:membrane"/>
    <property type="evidence" value="ECO:0007669"/>
    <property type="project" value="UniProtKB-SubCell"/>
</dbReference>
<dbReference type="EC" id="2.7.1.107" evidence="9"/>
<organism evidence="13 14">
    <name type="scientific">Chaetoceros tenuissimus</name>
    <dbReference type="NCBI Taxonomy" id="426638"/>
    <lineage>
        <taxon>Eukaryota</taxon>
        <taxon>Sar</taxon>
        <taxon>Stramenopiles</taxon>
        <taxon>Ochrophyta</taxon>
        <taxon>Bacillariophyta</taxon>
        <taxon>Coscinodiscophyceae</taxon>
        <taxon>Chaetocerotophycidae</taxon>
        <taxon>Chaetocerotales</taxon>
        <taxon>Chaetocerotaceae</taxon>
        <taxon>Chaetoceros</taxon>
    </lineage>
</organism>
<evidence type="ECO:0000313" key="14">
    <source>
        <dbReference type="Proteomes" id="UP001054902"/>
    </source>
</evidence>
<feature type="domain" description="DAGKc" evidence="12">
    <location>
        <begin position="543"/>
        <end position="677"/>
    </location>
</feature>
<dbReference type="InterPro" id="IPR016064">
    <property type="entry name" value="NAD/diacylglycerol_kinase_sf"/>
</dbReference>
<keyword evidence="14" id="KW-1185">Reference proteome</keyword>